<comment type="caution">
    <text evidence="3">The sequence shown here is derived from an EMBL/GenBank/DDBJ whole genome shotgun (WGS) entry which is preliminary data.</text>
</comment>
<evidence type="ECO:0000313" key="3">
    <source>
        <dbReference type="EMBL" id="CAD6337668.1"/>
    </source>
</evidence>
<dbReference type="Proteomes" id="UP000604825">
    <property type="component" value="Unassembled WGS sequence"/>
</dbReference>
<sequence>MGVLRTLLLLTYIFWRVGKLIVAMAAGVSSLHSYEVSTLIKPSFSPMLLPCLLHCSVGCMVLLPSKSSQGSSIVTKSIVNTGDLDPLCTCAGACCTTGSAGSPPGVLAEATVAAKGHGGRETGEPPRKGEDDHIELGGGAPPVLALLLVMGALTGVLHTGNRRRWLGGGQRGLLRTQP</sequence>
<proteinExistence type="predicted"/>
<dbReference type="EMBL" id="CAJGYO010000018">
    <property type="protein sequence ID" value="CAD6337668.1"/>
    <property type="molecule type" value="Genomic_DNA"/>
</dbReference>
<evidence type="ECO:0000256" key="2">
    <source>
        <dbReference type="SAM" id="Phobius"/>
    </source>
</evidence>
<dbReference type="AlphaFoldDB" id="A0A811S5D0"/>
<keyword evidence="4" id="KW-1185">Reference proteome</keyword>
<keyword evidence="2" id="KW-1133">Transmembrane helix</keyword>
<evidence type="ECO:0000313" key="4">
    <source>
        <dbReference type="Proteomes" id="UP000604825"/>
    </source>
</evidence>
<reference evidence="3" key="1">
    <citation type="submission" date="2020-10" db="EMBL/GenBank/DDBJ databases">
        <authorList>
            <person name="Han B."/>
            <person name="Lu T."/>
            <person name="Zhao Q."/>
            <person name="Huang X."/>
            <person name="Zhao Y."/>
        </authorList>
    </citation>
    <scope>NUCLEOTIDE SEQUENCE</scope>
</reference>
<accession>A0A811S5D0</accession>
<protein>
    <submittedName>
        <fullName evidence="3">Uncharacterized protein</fullName>
    </submittedName>
</protein>
<name>A0A811S5D0_9POAL</name>
<gene>
    <name evidence="3" type="ORF">NCGR_LOCUS61766</name>
</gene>
<keyword evidence="2" id="KW-0812">Transmembrane</keyword>
<evidence type="ECO:0000256" key="1">
    <source>
        <dbReference type="SAM" id="MobiDB-lite"/>
    </source>
</evidence>
<feature type="region of interest" description="Disordered" evidence="1">
    <location>
        <begin position="114"/>
        <end position="135"/>
    </location>
</feature>
<keyword evidence="2" id="KW-0472">Membrane</keyword>
<feature type="transmembrane region" description="Helical" evidence="2">
    <location>
        <begin position="7"/>
        <end position="31"/>
    </location>
</feature>
<organism evidence="3 4">
    <name type="scientific">Miscanthus lutarioriparius</name>
    <dbReference type="NCBI Taxonomy" id="422564"/>
    <lineage>
        <taxon>Eukaryota</taxon>
        <taxon>Viridiplantae</taxon>
        <taxon>Streptophyta</taxon>
        <taxon>Embryophyta</taxon>
        <taxon>Tracheophyta</taxon>
        <taxon>Spermatophyta</taxon>
        <taxon>Magnoliopsida</taxon>
        <taxon>Liliopsida</taxon>
        <taxon>Poales</taxon>
        <taxon>Poaceae</taxon>
        <taxon>PACMAD clade</taxon>
        <taxon>Panicoideae</taxon>
        <taxon>Andropogonodae</taxon>
        <taxon>Andropogoneae</taxon>
        <taxon>Saccharinae</taxon>
        <taxon>Miscanthus</taxon>
    </lineage>
</organism>
<feature type="compositionally biased region" description="Basic and acidic residues" evidence="1">
    <location>
        <begin position="118"/>
        <end position="135"/>
    </location>
</feature>